<reference evidence="3" key="1">
    <citation type="submission" date="2017-09" db="EMBL/GenBank/DDBJ databases">
        <title>Depth-based differentiation of microbial function through sediment-hosted aquifers and enrichment of novel symbionts in the deep terrestrial subsurface.</title>
        <authorList>
            <person name="Probst A.J."/>
            <person name="Ladd B."/>
            <person name="Jarett J.K."/>
            <person name="Geller-Mcgrath D.E."/>
            <person name="Sieber C.M.K."/>
            <person name="Emerson J.B."/>
            <person name="Anantharaman K."/>
            <person name="Thomas B.C."/>
            <person name="Malmstrom R."/>
            <person name="Stieglmeier M."/>
            <person name="Klingl A."/>
            <person name="Woyke T."/>
            <person name="Ryan C.M."/>
            <person name="Banfield J.F."/>
        </authorList>
    </citation>
    <scope>NUCLEOTIDE SEQUENCE [LARGE SCALE GENOMIC DNA]</scope>
</reference>
<dbReference type="Pfam" id="PF01850">
    <property type="entry name" value="PIN"/>
    <property type="match status" value="1"/>
</dbReference>
<protein>
    <recommendedName>
        <fullName evidence="1">PIN domain-containing protein</fullName>
    </recommendedName>
</protein>
<organism evidence="2 3">
    <name type="scientific">Candidatus Collierbacteria bacterium CG09_land_8_20_14_0_10_46_12</name>
    <dbReference type="NCBI Taxonomy" id="1974533"/>
    <lineage>
        <taxon>Bacteria</taxon>
        <taxon>Candidatus Collieribacteriota</taxon>
    </lineage>
</organism>
<accession>A0A2H0X1V5</accession>
<dbReference type="EMBL" id="PEYY01000036">
    <property type="protein sequence ID" value="PIS18148.1"/>
    <property type="molecule type" value="Genomic_DNA"/>
</dbReference>
<evidence type="ECO:0000313" key="3">
    <source>
        <dbReference type="Proteomes" id="UP000229574"/>
    </source>
</evidence>
<gene>
    <name evidence="2" type="ORF">COT54_00900</name>
</gene>
<evidence type="ECO:0000259" key="1">
    <source>
        <dbReference type="Pfam" id="PF01850"/>
    </source>
</evidence>
<comment type="caution">
    <text evidence="2">The sequence shown here is derived from an EMBL/GenBank/DDBJ whole genome shotgun (WGS) entry which is preliminary data.</text>
</comment>
<dbReference type="InterPro" id="IPR029060">
    <property type="entry name" value="PIN-like_dom_sf"/>
</dbReference>
<evidence type="ECO:0000313" key="2">
    <source>
        <dbReference type="EMBL" id="PIS18148.1"/>
    </source>
</evidence>
<dbReference type="Gene3D" id="3.40.50.1010">
    <property type="entry name" value="5'-nuclease"/>
    <property type="match status" value="1"/>
</dbReference>
<dbReference type="Proteomes" id="UP000229574">
    <property type="component" value="Unassembled WGS sequence"/>
</dbReference>
<feature type="domain" description="PIN" evidence="1">
    <location>
        <begin position="5"/>
        <end position="121"/>
    </location>
</feature>
<dbReference type="InterPro" id="IPR002716">
    <property type="entry name" value="PIN_dom"/>
</dbReference>
<name>A0A2H0X1V5_9BACT</name>
<dbReference type="AlphaFoldDB" id="A0A2H0X1V5"/>
<dbReference type="SUPFAM" id="SSF88723">
    <property type="entry name" value="PIN domain-like"/>
    <property type="match status" value="1"/>
</dbReference>
<proteinExistence type="predicted"/>
<sequence length="129" mass="15466">MKRKFLDTNIFVEIFARNGDKSEKCKKLLKQEHLLRTSSLVISELEWVLRYAYKINKEYISTYIKQVLLSDIDVDNKKLLMNVLNFYESHNVDWTDCLNMFLIKDQKISEVYSYDKGLKVYGWITRLEP</sequence>